<feature type="compositionally biased region" description="Basic and acidic residues" evidence="1">
    <location>
        <begin position="63"/>
        <end position="87"/>
    </location>
</feature>
<feature type="region of interest" description="Disordered" evidence="1">
    <location>
        <begin position="59"/>
        <end position="133"/>
    </location>
</feature>
<organism evidence="2 3">
    <name type="scientific">Heracleum sosnowskyi</name>
    <dbReference type="NCBI Taxonomy" id="360622"/>
    <lineage>
        <taxon>Eukaryota</taxon>
        <taxon>Viridiplantae</taxon>
        <taxon>Streptophyta</taxon>
        <taxon>Embryophyta</taxon>
        <taxon>Tracheophyta</taxon>
        <taxon>Spermatophyta</taxon>
        <taxon>Magnoliopsida</taxon>
        <taxon>eudicotyledons</taxon>
        <taxon>Gunneridae</taxon>
        <taxon>Pentapetalae</taxon>
        <taxon>asterids</taxon>
        <taxon>campanulids</taxon>
        <taxon>Apiales</taxon>
        <taxon>Apiaceae</taxon>
        <taxon>Apioideae</taxon>
        <taxon>apioid superclade</taxon>
        <taxon>Tordylieae</taxon>
        <taxon>Tordyliinae</taxon>
        <taxon>Heracleum</taxon>
    </lineage>
</organism>
<name>A0AAD8I6C6_9APIA</name>
<protein>
    <submittedName>
        <fullName evidence="2">Uncharacterized protein</fullName>
    </submittedName>
</protein>
<accession>A0AAD8I6C6</accession>
<evidence type="ECO:0000256" key="1">
    <source>
        <dbReference type="SAM" id="MobiDB-lite"/>
    </source>
</evidence>
<gene>
    <name evidence="2" type="ORF">POM88_026610</name>
</gene>
<reference evidence="2" key="2">
    <citation type="submission" date="2023-05" db="EMBL/GenBank/DDBJ databases">
        <authorList>
            <person name="Schelkunov M.I."/>
        </authorList>
    </citation>
    <scope>NUCLEOTIDE SEQUENCE</scope>
    <source>
        <strain evidence="2">Hsosn_3</strain>
        <tissue evidence="2">Leaf</tissue>
    </source>
</reference>
<proteinExistence type="predicted"/>
<dbReference type="AlphaFoldDB" id="A0AAD8I6C6"/>
<feature type="compositionally biased region" description="Pro residues" evidence="1">
    <location>
        <begin position="109"/>
        <end position="123"/>
    </location>
</feature>
<evidence type="ECO:0000313" key="2">
    <source>
        <dbReference type="EMBL" id="KAK1379866.1"/>
    </source>
</evidence>
<keyword evidence="3" id="KW-1185">Reference proteome</keyword>
<dbReference type="Proteomes" id="UP001237642">
    <property type="component" value="Unassembled WGS sequence"/>
</dbReference>
<comment type="caution">
    <text evidence="2">The sequence shown here is derived from an EMBL/GenBank/DDBJ whole genome shotgun (WGS) entry which is preliminary data.</text>
</comment>
<reference evidence="2" key="1">
    <citation type="submission" date="2023-02" db="EMBL/GenBank/DDBJ databases">
        <title>Genome of toxic invasive species Heracleum sosnowskyi carries increased number of genes despite the absence of recent whole-genome duplications.</title>
        <authorList>
            <person name="Schelkunov M."/>
            <person name="Shtratnikova V."/>
            <person name="Makarenko M."/>
            <person name="Klepikova A."/>
            <person name="Omelchenko D."/>
            <person name="Novikova G."/>
            <person name="Obukhova E."/>
            <person name="Bogdanov V."/>
            <person name="Penin A."/>
            <person name="Logacheva M."/>
        </authorList>
    </citation>
    <scope>NUCLEOTIDE SEQUENCE</scope>
    <source>
        <strain evidence="2">Hsosn_3</strain>
        <tissue evidence="2">Leaf</tissue>
    </source>
</reference>
<sequence>MNEVMIRKSYKRPFTLHDNMHLPNPKSTYLKMPLNYLSYLLLLILGALLLTAPSLALRNLNQPDDKRPLSYHRRELAIRTPPEDHHSPGHPPAADGILGPIVRGLRPKPTIPRIPPYRPPGRGHPPAADGTGH</sequence>
<evidence type="ECO:0000313" key="3">
    <source>
        <dbReference type="Proteomes" id="UP001237642"/>
    </source>
</evidence>
<dbReference type="EMBL" id="JAUIZM010000006">
    <property type="protein sequence ID" value="KAK1379866.1"/>
    <property type="molecule type" value="Genomic_DNA"/>
</dbReference>